<organism evidence="1">
    <name type="scientific">marine metagenome</name>
    <dbReference type="NCBI Taxonomy" id="408172"/>
    <lineage>
        <taxon>unclassified sequences</taxon>
        <taxon>metagenomes</taxon>
        <taxon>ecological metagenomes</taxon>
    </lineage>
</organism>
<dbReference type="AlphaFoldDB" id="A0A381RJT3"/>
<sequence length="73" mass="8106">VPTGTALPAELKGTTVIINDEHCHFFSEGFFSALANERFGGNTPSYKNSMSRTKHYMRFFLAVSSESMFHSVA</sequence>
<dbReference type="EMBL" id="UINC01001979">
    <property type="protein sequence ID" value="SUZ91494.1"/>
    <property type="molecule type" value="Genomic_DNA"/>
</dbReference>
<protein>
    <submittedName>
        <fullName evidence="1">Uncharacterized protein</fullName>
    </submittedName>
</protein>
<reference evidence="1" key="1">
    <citation type="submission" date="2018-05" db="EMBL/GenBank/DDBJ databases">
        <authorList>
            <person name="Lanie J.A."/>
            <person name="Ng W.-L."/>
            <person name="Kazmierczak K.M."/>
            <person name="Andrzejewski T.M."/>
            <person name="Davidsen T.M."/>
            <person name="Wayne K.J."/>
            <person name="Tettelin H."/>
            <person name="Glass J.I."/>
            <person name="Rusch D."/>
            <person name="Podicherti R."/>
            <person name="Tsui H.-C.T."/>
            <person name="Winkler M.E."/>
        </authorList>
    </citation>
    <scope>NUCLEOTIDE SEQUENCE</scope>
</reference>
<evidence type="ECO:0000313" key="1">
    <source>
        <dbReference type="EMBL" id="SUZ91494.1"/>
    </source>
</evidence>
<feature type="non-terminal residue" evidence="1">
    <location>
        <position position="1"/>
    </location>
</feature>
<proteinExistence type="predicted"/>
<accession>A0A381RJT3</accession>
<name>A0A381RJT3_9ZZZZ</name>
<gene>
    <name evidence="1" type="ORF">METZ01_LOCUS44348</name>
</gene>